<comment type="pathway">
    <text evidence="1 7">Glycan metabolism; pectin degradation; 2-dehydro-3-deoxy-D-gluconate from pectin: step 1/5.</text>
</comment>
<proteinExistence type="inferred from homology"/>
<feature type="region of interest" description="Disordered" evidence="8">
    <location>
        <begin position="198"/>
        <end position="253"/>
    </location>
</feature>
<dbReference type="GO" id="GO:0045490">
    <property type="term" value="P:pectin catabolic process"/>
    <property type="evidence" value="ECO:0007669"/>
    <property type="project" value="UniProtKB-UniRule"/>
</dbReference>
<dbReference type="SUPFAM" id="SSF51126">
    <property type="entry name" value="Pectin lyase-like"/>
    <property type="match status" value="1"/>
</dbReference>
<dbReference type="RefSeq" id="XP_010917366.1">
    <property type="nucleotide sequence ID" value="XM_010919064.3"/>
</dbReference>
<dbReference type="AlphaFoldDB" id="A0A6I9R044"/>
<accession>A0A6I9R044</accession>
<dbReference type="GeneID" id="105041980"/>
<dbReference type="PANTHER" id="PTHR31707">
    <property type="entry name" value="PECTINESTERASE"/>
    <property type="match status" value="1"/>
</dbReference>
<keyword evidence="10" id="KW-1185">Reference proteome</keyword>
<dbReference type="SMART" id="SM00856">
    <property type="entry name" value="PMEI"/>
    <property type="match status" value="1"/>
</dbReference>
<dbReference type="FunFam" id="2.160.20.10:FF:000001">
    <property type="entry name" value="Pectinesterase"/>
    <property type="match status" value="1"/>
</dbReference>
<dbReference type="InterPro" id="IPR011050">
    <property type="entry name" value="Pectin_lyase_fold/virulence"/>
</dbReference>
<dbReference type="KEGG" id="egu:105041980"/>
<dbReference type="PROSITE" id="PS00503">
    <property type="entry name" value="PECTINESTERASE_2"/>
    <property type="match status" value="1"/>
</dbReference>
<dbReference type="InterPro" id="IPR033131">
    <property type="entry name" value="Pectinesterase_Asp_AS"/>
</dbReference>
<dbReference type="InterPro" id="IPR006501">
    <property type="entry name" value="Pectinesterase_inhib_dom"/>
</dbReference>
<dbReference type="Gene3D" id="1.20.140.40">
    <property type="entry name" value="Invertase/pectin methylesterase inhibitor family protein"/>
    <property type="match status" value="1"/>
</dbReference>
<keyword evidence="7" id="KW-0732">Signal</keyword>
<evidence type="ECO:0000256" key="7">
    <source>
        <dbReference type="RuleBase" id="RU000589"/>
    </source>
</evidence>
<evidence type="ECO:0000256" key="8">
    <source>
        <dbReference type="SAM" id="MobiDB-lite"/>
    </source>
</evidence>
<keyword evidence="4 7" id="KW-0378">Hydrolase</keyword>
<evidence type="ECO:0000256" key="4">
    <source>
        <dbReference type="ARBA" id="ARBA00022801"/>
    </source>
</evidence>
<evidence type="ECO:0000256" key="6">
    <source>
        <dbReference type="PROSITE-ProRule" id="PRU10040"/>
    </source>
</evidence>
<evidence type="ECO:0000256" key="2">
    <source>
        <dbReference type="ARBA" id="ARBA00006027"/>
    </source>
</evidence>
<feature type="domain" description="Pectinesterase inhibitor" evidence="9">
    <location>
        <begin position="47"/>
        <end position="197"/>
    </location>
</feature>
<feature type="chain" id="PRO_5027164093" description="Pectinesterase" evidence="7">
    <location>
        <begin position="37"/>
        <end position="566"/>
    </location>
</feature>
<evidence type="ECO:0000313" key="10">
    <source>
        <dbReference type="Proteomes" id="UP000504607"/>
    </source>
</evidence>
<protein>
    <recommendedName>
        <fullName evidence="7">Pectinesterase</fullName>
        <ecNumber evidence="7">3.1.1.11</ecNumber>
    </recommendedName>
</protein>
<dbReference type="InterPro" id="IPR000070">
    <property type="entry name" value="Pectinesterase_cat"/>
</dbReference>
<evidence type="ECO:0000313" key="11">
    <source>
        <dbReference type="RefSeq" id="XP_010917366.1"/>
    </source>
</evidence>
<dbReference type="EC" id="3.1.1.11" evidence="7"/>
<comment type="similarity">
    <text evidence="3">In the C-terminal section; belongs to the pectinesterase family.</text>
</comment>
<feature type="compositionally biased region" description="Low complexity" evidence="8">
    <location>
        <begin position="198"/>
        <end position="207"/>
    </location>
</feature>
<comment type="similarity">
    <text evidence="2">In the N-terminal section; belongs to the PMEI family.</text>
</comment>
<dbReference type="FunCoup" id="A0A6I9R044">
    <property type="interactions" value="43"/>
</dbReference>
<keyword evidence="5 7" id="KW-0063">Aspartyl esterase</keyword>
<dbReference type="OrthoDB" id="2019149at2759"/>
<feature type="active site" evidence="6">
    <location>
        <position position="404"/>
    </location>
</feature>
<dbReference type="NCBIfam" id="TIGR01614">
    <property type="entry name" value="PME_inhib"/>
    <property type="match status" value="1"/>
</dbReference>
<gene>
    <name evidence="11" type="primary">LOC105041980</name>
</gene>
<dbReference type="Proteomes" id="UP000504607">
    <property type="component" value="Chromosome 3"/>
</dbReference>
<dbReference type="InParanoid" id="A0A6I9R044"/>
<feature type="signal peptide" evidence="7">
    <location>
        <begin position="1"/>
        <end position="36"/>
    </location>
</feature>
<name>A0A6I9R044_ELAGV</name>
<dbReference type="GO" id="GO:0030599">
    <property type="term" value="F:pectinesterase activity"/>
    <property type="evidence" value="ECO:0007669"/>
    <property type="project" value="UniProtKB-UniRule"/>
</dbReference>
<feature type="compositionally biased region" description="Acidic residues" evidence="8">
    <location>
        <begin position="236"/>
        <end position="250"/>
    </location>
</feature>
<dbReference type="Pfam" id="PF01095">
    <property type="entry name" value="Pectinesterase"/>
    <property type="match status" value="1"/>
</dbReference>
<evidence type="ECO:0000256" key="3">
    <source>
        <dbReference type="ARBA" id="ARBA00007786"/>
    </source>
</evidence>
<reference evidence="11" key="1">
    <citation type="submission" date="2025-08" db="UniProtKB">
        <authorList>
            <consortium name="RefSeq"/>
        </authorList>
    </citation>
    <scope>IDENTIFICATION</scope>
</reference>
<dbReference type="SUPFAM" id="SSF101148">
    <property type="entry name" value="Plant invertase/pectin methylesterase inhibitor"/>
    <property type="match status" value="1"/>
</dbReference>
<organism evidence="10 11">
    <name type="scientific">Elaeis guineensis var. tenera</name>
    <name type="common">Oil palm</name>
    <dbReference type="NCBI Taxonomy" id="51953"/>
    <lineage>
        <taxon>Eukaryota</taxon>
        <taxon>Viridiplantae</taxon>
        <taxon>Streptophyta</taxon>
        <taxon>Embryophyta</taxon>
        <taxon>Tracheophyta</taxon>
        <taxon>Spermatophyta</taxon>
        <taxon>Magnoliopsida</taxon>
        <taxon>Liliopsida</taxon>
        <taxon>Arecaceae</taxon>
        <taxon>Arecoideae</taxon>
        <taxon>Cocoseae</taxon>
        <taxon>Elaeidinae</taxon>
        <taxon>Elaeis</taxon>
    </lineage>
</organism>
<dbReference type="UniPathway" id="UPA00545">
    <property type="reaction ID" value="UER00823"/>
</dbReference>
<evidence type="ECO:0000256" key="1">
    <source>
        <dbReference type="ARBA" id="ARBA00005184"/>
    </source>
</evidence>
<evidence type="ECO:0000256" key="5">
    <source>
        <dbReference type="ARBA" id="ARBA00023085"/>
    </source>
</evidence>
<evidence type="ECO:0000259" key="9">
    <source>
        <dbReference type="SMART" id="SM00856"/>
    </source>
</evidence>
<dbReference type="GO" id="GO:0004857">
    <property type="term" value="F:enzyme inhibitor activity"/>
    <property type="evidence" value="ECO:0007669"/>
    <property type="project" value="InterPro"/>
</dbReference>
<comment type="catalytic activity">
    <reaction evidence="7">
        <text>[(1-&gt;4)-alpha-D-galacturonosyl methyl ester](n) + n H2O = [(1-&gt;4)-alpha-D-galacturonosyl](n) + n methanol + n H(+)</text>
        <dbReference type="Rhea" id="RHEA:22380"/>
        <dbReference type="Rhea" id="RHEA-COMP:14570"/>
        <dbReference type="Rhea" id="RHEA-COMP:14573"/>
        <dbReference type="ChEBI" id="CHEBI:15377"/>
        <dbReference type="ChEBI" id="CHEBI:15378"/>
        <dbReference type="ChEBI" id="CHEBI:17790"/>
        <dbReference type="ChEBI" id="CHEBI:140522"/>
        <dbReference type="ChEBI" id="CHEBI:140523"/>
        <dbReference type="EC" id="3.1.1.11"/>
    </reaction>
</comment>
<dbReference type="CDD" id="cd15798">
    <property type="entry name" value="PMEI-like_3"/>
    <property type="match status" value="1"/>
</dbReference>
<dbReference type="InterPro" id="IPR035513">
    <property type="entry name" value="Invertase/methylesterase_inhib"/>
</dbReference>
<dbReference type="InterPro" id="IPR012334">
    <property type="entry name" value="Pectin_lyas_fold"/>
</dbReference>
<dbReference type="Pfam" id="PF04043">
    <property type="entry name" value="PMEI"/>
    <property type="match status" value="1"/>
</dbReference>
<sequence length="566" mass="60449">MHPLFSSPSMASPPLRLLSYLTSLLIFSFLLTATTSSSSNTSSSFSLNPNNLHSICQSTPYPISCLESQKLSISISINPSILTFALHSLQSAISAATKLSSLLSSTTPGPNLVESQKGSLQDCRDLHQITLSSLKKSATALTASGGNLADVRAYLSAALTNKATCLEGLAGARGSLKPSLVASWAASYEHVSNSLSLVASSGSPRPGGNRRRLLSSGGGGFPAWVSQRDRRLLQSGDDDDDGGDGDDGGDDSPAVVTVAADGTGNFTTIGEAIAFAPNNSADRTIVMVRAGVYEENVEIPSYKPNIVLIGEGSDVTVIRGSRSVGDEWTTFRSATVAVSGQGFLARDIAFQNIAGPAKGQAVALRINADQAAIYHCIIDGYQDALYVHSFRQFYRECDIYGTIDFIFGNAAVIFQGCNIVAKKPLPWQSNVITAQSRDDPNEDTGISIQNCSILASDELTSSNVSTKTYLGRPWRLHSRAVYIESYLDGLVDPAGWTEWSGDHQGLDTLYYGEYMNSGPGSGTEGRVTWPGYHVMDYDDASNFTVSEFIYGDEWLDSTSFPYDDGI</sequence>
<dbReference type="Gene3D" id="2.160.20.10">
    <property type="entry name" value="Single-stranded right-handed beta-helix, Pectin lyase-like"/>
    <property type="match status" value="1"/>
</dbReference>
<dbReference type="GO" id="GO:0042545">
    <property type="term" value="P:cell wall modification"/>
    <property type="evidence" value="ECO:0007669"/>
    <property type="project" value="UniProtKB-UniRule"/>
</dbReference>